<proteinExistence type="predicted"/>
<protein>
    <recommendedName>
        <fullName evidence="4">Major facilitator superfamily (MFS) profile domain-containing protein</fullName>
    </recommendedName>
</protein>
<organism evidence="2 3">
    <name type="scientific">Botryotinia fuckeliana (strain T4)</name>
    <name type="common">Noble rot fungus</name>
    <name type="synonym">Botrytis cinerea</name>
    <dbReference type="NCBI Taxonomy" id="999810"/>
    <lineage>
        <taxon>Eukaryota</taxon>
        <taxon>Fungi</taxon>
        <taxon>Dikarya</taxon>
        <taxon>Ascomycota</taxon>
        <taxon>Pezizomycotina</taxon>
        <taxon>Leotiomycetes</taxon>
        <taxon>Helotiales</taxon>
        <taxon>Sclerotiniaceae</taxon>
        <taxon>Botrytis</taxon>
    </lineage>
</organism>
<accession>G2YK10</accession>
<keyword evidence="1" id="KW-1133">Transmembrane helix</keyword>
<keyword evidence="1" id="KW-0812">Transmembrane</keyword>
<name>G2YK10_BOTF4</name>
<feature type="transmembrane region" description="Helical" evidence="1">
    <location>
        <begin position="6"/>
        <end position="28"/>
    </location>
</feature>
<dbReference type="InParanoid" id="G2YK10"/>
<sequence length="83" mass="8800">MLSTVGAFIGPLVGGAIGTTSTWIWVFFLKSSTSPASVPWQPLLKRVDFVGAFLLLSASVLVITALLEVSTVFTWSSAATLIR</sequence>
<dbReference type="Proteomes" id="UP000008177">
    <property type="component" value="Unplaced contigs"/>
</dbReference>
<dbReference type="HOGENOM" id="CLU_2542317_0_0_1"/>
<evidence type="ECO:0008006" key="4">
    <source>
        <dbReference type="Google" id="ProtNLM"/>
    </source>
</evidence>
<dbReference type="EMBL" id="FQ790339">
    <property type="protein sequence ID" value="CCD35039.1"/>
    <property type="molecule type" value="Genomic_DNA"/>
</dbReference>
<reference evidence="3" key="1">
    <citation type="journal article" date="2011" name="PLoS Genet.">
        <title>Genomic analysis of the necrotrophic fungal pathogens Sclerotinia sclerotiorum and Botrytis cinerea.</title>
        <authorList>
            <person name="Amselem J."/>
            <person name="Cuomo C.A."/>
            <person name="van Kan J.A."/>
            <person name="Viaud M."/>
            <person name="Benito E.P."/>
            <person name="Couloux A."/>
            <person name="Coutinho P.M."/>
            <person name="de Vries R.P."/>
            <person name="Dyer P.S."/>
            <person name="Fillinger S."/>
            <person name="Fournier E."/>
            <person name="Gout L."/>
            <person name="Hahn M."/>
            <person name="Kohn L."/>
            <person name="Lapalu N."/>
            <person name="Plummer K.M."/>
            <person name="Pradier J.M."/>
            <person name="Quevillon E."/>
            <person name="Sharon A."/>
            <person name="Simon A."/>
            <person name="ten Have A."/>
            <person name="Tudzynski B."/>
            <person name="Tudzynski P."/>
            <person name="Wincker P."/>
            <person name="Andrew M."/>
            <person name="Anthouard V."/>
            <person name="Beever R.E."/>
            <person name="Beffa R."/>
            <person name="Benoit I."/>
            <person name="Bouzid O."/>
            <person name="Brault B."/>
            <person name="Chen Z."/>
            <person name="Choquer M."/>
            <person name="Collemare J."/>
            <person name="Cotton P."/>
            <person name="Danchin E.G."/>
            <person name="Da Silva C."/>
            <person name="Gautier A."/>
            <person name="Giraud C."/>
            <person name="Giraud T."/>
            <person name="Gonzalez C."/>
            <person name="Grossetete S."/>
            <person name="Guldener U."/>
            <person name="Henrissat B."/>
            <person name="Howlett B.J."/>
            <person name="Kodira C."/>
            <person name="Kretschmer M."/>
            <person name="Lappartient A."/>
            <person name="Leroch M."/>
            <person name="Levis C."/>
            <person name="Mauceli E."/>
            <person name="Neuveglise C."/>
            <person name="Oeser B."/>
            <person name="Pearson M."/>
            <person name="Poulain J."/>
            <person name="Poussereau N."/>
            <person name="Quesneville H."/>
            <person name="Rascle C."/>
            <person name="Schumacher J."/>
            <person name="Segurens B."/>
            <person name="Sexton A."/>
            <person name="Silva E."/>
            <person name="Sirven C."/>
            <person name="Soanes D.M."/>
            <person name="Talbot N.J."/>
            <person name="Templeton M."/>
            <person name="Yandava C."/>
            <person name="Yarden O."/>
            <person name="Zeng Q."/>
            <person name="Rollins J.A."/>
            <person name="Lebrun M.H."/>
            <person name="Dickman M."/>
        </authorList>
    </citation>
    <scope>NUCLEOTIDE SEQUENCE [LARGE SCALE GENOMIC DNA]</scope>
    <source>
        <strain evidence="3">T4</strain>
    </source>
</reference>
<keyword evidence="1" id="KW-0472">Membrane</keyword>
<evidence type="ECO:0000256" key="1">
    <source>
        <dbReference type="SAM" id="Phobius"/>
    </source>
</evidence>
<dbReference type="AlphaFoldDB" id="G2YK10"/>
<evidence type="ECO:0000313" key="2">
    <source>
        <dbReference type="EMBL" id="CCD35039.1"/>
    </source>
</evidence>
<feature type="transmembrane region" description="Helical" evidence="1">
    <location>
        <begin position="49"/>
        <end position="67"/>
    </location>
</feature>
<evidence type="ECO:0000313" key="3">
    <source>
        <dbReference type="Proteomes" id="UP000008177"/>
    </source>
</evidence>
<gene>
    <name evidence="2" type="ORF">BofuT4_uP083610.1</name>
</gene>